<protein>
    <submittedName>
        <fullName evidence="3">SRR1-domain-containing protein</fullName>
    </submittedName>
</protein>
<evidence type="ECO:0000259" key="2">
    <source>
        <dbReference type="Pfam" id="PF07985"/>
    </source>
</evidence>
<comment type="similarity">
    <text evidence="1">Belongs to the SRR1 family.</text>
</comment>
<dbReference type="Proteomes" id="UP001221757">
    <property type="component" value="Unassembled WGS sequence"/>
</dbReference>
<dbReference type="InterPro" id="IPR012942">
    <property type="entry name" value="SRR1-like"/>
</dbReference>
<reference evidence="3" key="1">
    <citation type="submission" date="2023-03" db="EMBL/GenBank/DDBJ databases">
        <title>Massive genome expansion in bonnet fungi (Mycena s.s.) driven by repeated elements and novel gene families across ecological guilds.</title>
        <authorList>
            <consortium name="Lawrence Berkeley National Laboratory"/>
            <person name="Harder C.B."/>
            <person name="Miyauchi S."/>
            <person name="Viragh M."/>
            <person name="Kuo A."/>
            <person name="Thoen E."/>
            <person name="Andreopoulos B."/>
            <person name="Lu D."/>
            <person name="Skrede I."/>
            <person name="Drula E."/>
            <person name="Henrissat B."/>
            <person name="Morin E."/>
            <person name="Kohler A."/>
            <person name="Barry K."/>
            <person name="LaButti K."/>
            <person name="Morin E."/>
            <person name="Salamov A."/>
            <person name="Lipzen A."/>
            <person name="Mereny Z."/>
            <person name="Hegedus B."/>
            <person name="Baldrian P."/>
            <person name="Stursova M."/>
            <person name="Weitz H."/>
            <person name="Taylor A."/>
            <person name="Grigoriev I.V."/>
            <person name="Nagy L.G."/>
            <person name="Martin F."/>
            <person name="Kauserud H."/>
        </authorList>
    </citation>
    <scope>NUCLEOTIDE SEQUENCE</scope>
    <source>
        <strain evidence="3">CBHHK067</strain>
    </source>
</reference>
<dbReference type="PANTHER" id="PTHR28626:SF3">
    <property type="entry name" value="SRR1-LIKE PROTEIN"/>
    <property type="match status" value="1"/>
</dbReference>
<dbReference type="GO" id="GO:0005634">
    <property type="term" value="C:nucleus"/>
    <property type="evidence" value="ECO:0007669"/>
    <property type="project" value="TreeGrafter"/>
</dbReference>
<name>A0AAD7DL12_MYCRO</name>
<dbReference type="AlphaFoldDB" id="A0AAD7DL12"/>
<dbReference type="PANTHER" id="PTHR28626">
    <property type="entry name" value="SRR1-LIKE PROTEIN"/>
    <property type="match status" value="1"/>
</dbReference>
<gene>
    <name evidence="3" type="ORF">B0H17DRAFT_475093</name>
</gene>
<evidence type="ECO:0000313" key="4">
    <source>
        <dbReference type="Proteomes" id="UP001221757"/>
    </source>
</evidence>
<comment type="caution">
    <text evidence="3">The sequence shown here is derived from an EMBL/GenBank/DDBJ whole genome shotgun (WGS) entry which is preliminary data.</text>
</comment>
<sequence>MTSNNTGFKYSDFKPVVSRKKRKNKAQLERPSLVSLVRQAREELAKDGWNSRCQQMLREHLTGHSLSPSRVLCLGLGSPSDSPNSRFQLAFLLELCHSMDIEHGDVSVYDPVFSEEDDALFEELQMGVLSENKEGRYSLDSPTILWMPHCDLDLYENILGANWSPEQLANVILISNRLGDYVDSNPRHKLETRAPCLLRIEVMECSLLPVSIACTTAFNTLAIQSIGRNMKMPESWFGD</sequence>
<keyword evidence="4" id="KW-1185">Reference proteome</keyword>
<proteinExistence type="inferred from homology"/>
<evidence type="ECO:0000313" key="3">
    <source>
        <dbReference type="EMBL" id="KAJ7694199.1"/>
    </source>
</evidence>
<evidence type="ECO:0000256" key="1">
    <source>
        <dbReference type="ARBA" id="ARBA00009856"/>
    </source>
</evidence>
<dbReference type="GO" id="GO:0005737">
    <property type="term" value="C:cytoplasm"/>
    <property type="evidence" value="ECO:0007669"/>
    <property type="project" value="TreeGrafter"/>
</dbReference>
<accession>A0AAD7DL12</accession>
<dbReference type="InterPro" id="IPR040044">
    <property type="entry name" value="SRR1L"/>
</dbReference>
<organism evidence="3 4">
    <name type="scientific">Mycena rosella</name>
    <name type="common">Pink bonnet</name>
    <name type="synonym">Agaricus rosellus</name>
    <dbReference type="NCBI Taxonomy" id="1033263"/>
    <lineage>
        <taxon>Eukaryota</taxon>
        <taxon>Fungi</taxon>
        <taxon>Dikarya</taxon>
        <taxon>Basidiomycota</taxon>
        <taxon>Agaricomycotina</taxon>
        <taxon>Agaricomycetes</taxon>
        <taxon>Agaricomycetidae</taxon>
        <taxon>Agaricales</taxon>
        <taxon>Marasmiineae</taxon>
        <taxon>Mycenaceae</taxon>
        <taxon>Mycena</taxon>
    </lineage>
</organism>
<dbReference type="Pfam" id="PF07985">
    <property type="entry name" value="SRR1"/>
    <property type="match status" value="1"/>
</dbReference>
<dbReference type="EMBL" id="JARKIE010000043">
    <property type="protein sequence ID" value="KAJ7694199.1"/>
    <property type="molecule type" value="Genomic_DNA"/>
</dbReference>
<feature type="domain" description="SRR1-like" evidence="2">
    <location>
        <begin position="57"/>
        <end position="224"/>
    </location>
</feature>